<dbReference type="EMBL" id="MT141521">
    <property type="protein sequence ID" value="QJA64537.1"/>
    <property type="molecule type" value="Genomic_DNA"/>
</dbReference>
<organism evidence="2">
    <name type="scientific">viral metagenome</name>
    <dbReference type="NCBI Taxonomy" id="1070528"/>
    <lineage>
        <taxon>unclassified sequences</taxon>
        <taxon>metagenomes</taxon>
        <taxon>organismal metagenomes</taxon>
    </lineage>
</organism>
<gene>
    <name evidence="3" type="ORF">MM415A00115_0005</name>
    <name evidence="2" type="ORF">MM415B00490_0035</name>
</gene>
<dbReference type="EMBL" id="MT145190">
    <property type="protein sequence ID" value="QJI04770.1"/>
    <property type="molecule type" value="Genomic_DNA"/>
</dbReference>
<accession>A0A6M3J5T5</accession>
<evidence type="ECO:0000313" key="2">
    <source>
        <dbReference type="EMBL" id="QJA64537.1"/>
    </source>
</evidence>
<proteinExistence type="predicted"/>
<evidence type="ECO:0000256" key="1">
    <source>
        <dbReference type="SAM" id="Coils"/>
    </source>
</evidence>
<name>A0A6M3J5T5_9ZZZZ</name>
<dbReference type="AlphaFoldDB" id="A0A6M3J5T5"/>
<evidence type="ECO:0000313" key="3">
    <source>
        <dbReference type="EMBL" id="QJI04770.1"/>
    </source>
</evidence>
<feature type="coiled-coil region" evidence="1">
    <location>
        <begin position="45"/>
        <end position="116"/>
    </location>
</feature>
<protein>
    <submittedName>
        <fullName evidence="2">Uncharacterized protein</fullName>
    </submittedName>
</protein>
<reference evidence="2" key="1">
    <citation type="submission" date="2020-03" db="EMBL/GenBank/DDBJ databases">
        <title>The deep terrestrial virosphere.</title>
        <authorList>
            <person name="Holmfeldt K."/>
            <person name="Nilsson E."/>
            <person name="Simone D."/>
            <person name="Lopez-Fernandez M."/>
            <person name="Wu X."/>
            <person name="de Brujin I."/>
            <person name="Lundin D."/>
            <person name="Andersson A."/>
            <person name="Bertilsson S."/>
            <person name="Dopson M."/>
        </authorList>
    </citation>
    <scope>NUCLEOTIDE SEQUENCE</scope>
    <source>
        <strain evidence="3">MM415A00115</strain>
        <strain evidence="2">MM415B00490</strain>
    </source>
</reference>
<sequence length="156" mass="18046">MQKVTLPNGKMKDLFLTFNDLKPQEIVTLKEEDGVKTVIRMEKIVDTIDKALESFNKLVREAQEKQSKIIEKHKDKIAKAEEDDKPKAYEIQNKEIEKMIKEMNIEEEAKKEITVELSDSHYEFAKLAFDKLAMKKFNDIKVCVEIAKALGIDDGE</sequence>
<keyword evidence="1" id="KW-0175">Coiled coil</keyword>